<accession>A0A845QMX8</accession>
<name>A0A845QMX8_9FIRM</name>
<evidence type="ECO:0000256" key="3">
    <source>
        <dbReference type="SAM" id="Phobius"/>
    </source>
</evidence>
<evidence type="ECO:0000313" key="6">
    <source>
        <dbReference type="Proteomes" id="UP000446866"/>
    </source>
</evidence>
<dbReference type="RefSeq" id="WP_160203040.1">
    <property type="nucleotide sequence ID" value="NZ_QXWK01000035.1"/>
</dbReference>
<comment type="similarity">
    <text evidence="1">Belongs to the zinc-associated anti-sigma factor (ZAS) superfamily. Anti-sigma-W factor family.</text>
</comment>
<dbReference type="AlphaFoldDB" id="A0A845QMX8"/>
<feature type="transmembrane region" description="Helical" evidence="3">
    <location>
        <begin position="84"/>
        <end position="104"/>
    </location>
</feature>
<dbReference type="Gene3D" id="1.10.10.1320">
    <property type="entry name" value="Anti-sigma factor, zinc-finger domain"/>
    <property type="match status" value="1"/>
</dbReference>
<gene>
    <name evidence="5" type="ORF">D0435_13960</name>
</gene>
<keyword evidence="3" id="KW-1133">Transmembrane helix</keyword>
<feature type="domain" description="Putative zinc-finger" evidence="4">
    <location>
        <begin position="7"/>
        <end position="41"/>
    </location>
</feature>
<reference evidence="5 6" key="1">
    <citation type="submission" date="2018-08" db="EMBL/GenBank/DDBJ databases">
        <title>Murine metabolic-syndrome-specific gut microbial biobank.</title>
        <authorList>
            <person name="Liu C."/>
        </authorList>
    </citation>
    <scope>NUCLEOTIDE SEQUENCE [LARGE SCALE GENOMIC DNA]</scope>
    <source>
        <strain evidence="5 6">28</strain>
    </source>
</reference>
<evidence type="ECO:0000313" key="5">
    <source>
        <dbReference type="EMBL" id="NBH62754.1"/>
    </source>
</evidence>
<dbReference type="EMBL" id="QXWK01000035">
    <property type="protein sequence ID" value="NBH62754.1"/>
    <property type="molecule type" value="Genomic_DNA"/>
</dbReference>
<organism evidence="5 6">
    <name type="scientific">Anaerotruncus colihominis</name>
    <dbReference type="NCBI Taxonomy" id="169435"/>
    <lineage>
        <taxon>Bacteria</taxon>
        <taxon>Bacillati</taxon>
        <taxon>Bacillota</taxon>
        <taxon>Clostridia</taxon>
        <taxon>Eubacteriales</taxon>
        <taxon>Oscillospiraceae</taxon>
        <taxon>Anaerotruncus</taxon>
    </lineage>
</organism>
<sequence length="228" mass="25672">MRNEIICELTRDLLPSYLEGLTSPASSEAIENHLKTCPACAQIAEDMKAAVEMPQLPSEKENAAADADHDIKPFLKLRKRTRRAVGITILTLLLIFGGGTYYFAHGFSPDINDITITCEKFDGMVDITFTSKSQNVILNSYVGGYHQNAGEAEVDYVELEAFHKNPFKKVLRNKAYFGYTFINKDTIYDSFGNKTHITDQSYFTLSLKDKVVKINIADLYQGKITFME</sequence>
<dbReference type="Pfam" id="PF13490">
    <property type="entry name" value="zf-HC2"/>
    <property type="match status" value="1"/>
</dbReference>
<keyword evidence="6" id="KW-1185">Reference proteome</keyword>
<keyword evidence="3" id="KW-0812">Transmembrane</keyword>
<keyword evidence="3" id="KW-0472">Membrane</keyword>
<proteinExistence type="inferred from homology"/>
<evidence type="ECO:0000256" key="2">
    <source>
        <dbReference type="ARBA" id="ARBA00024438"/>
    </source>
</evidence>
<evidence type="ECO:0000259" key="4">
    <source>
        <dbReference type="Pfam" id="PF13490"/>
    </source>
</evidence>
<dbReference type="InterPro" id="IPR027383">
    <property type="entry name" value="Znf_put"/>
</dbReference>
<protein>
    <recommendedName>
        <fullName evidence="2">Anti-sigma-W factor RsiW</fullName>
    </recommendedName>
</protein>
<dbReference type="InterPro" id="IPR041916">
    <property type="entry name" value="Anti_sigma_zinc_sf"/>
</dbReference>
<comment type="caution">
    <text evidence="5">The sequence shown here is derived from an EMBL/GenBank/DDBJ whole genome shotgun (WGS) entry which is preliminary data.</text>
</comment>
<evidence type="ECO:0000256" key="1">
    <source>
        <dbReference type="ARBA" id="ARBA00024353"/>
    </source>
</evidence>
<dbReference type="Proteomes" id="UP000446866">
    <property type="component" value="Unassembled WGS sequence"/>
</dbReference>